<dbReference type="SUPFAM" id="SSF81296">
    <property type="entry name" value="E set domains"/>
    <property type="match status" value="1"/>
</dbReference>
<feature type="chain" id="PRO_5038607548" description="MD-2-related lipid-recognition domain-containing protein" evidence="6">
    <location>
        <begin position="17"/>
        <end position="299"/>
    </location>
</feature>
<reference evidence="8" key="2">
    <citation type="journal article" date="2021" name="World Allergy Organ. J.">
        <title>Chromosome-level assembly of Dermatophagoides farinae genome and transcriptome reveals two novel allergens Der f 37 and Der f 39.</title>
        <authorList>
            <person name="Chen J."/>
            <person name="Cai Z."/>
            <person name="Fan D."/>
            <person name="Hu J."/>
            <person name="Hou Y."/>
            <person name="He Y."/>
            <person name="Zhang Z."/>
            <person name="Zhao Z."/>
            <person name="Gao P."/>
            <person name="Hu W."/>
            <person name="Sun J."/>
            <person name="Li J."/>
            <person name="Ji K."/>
        </authorList>
    </citation>
    <scope>NUCLEOTIDE SEQUENCE</scope>
    <source>
        <strain evidence="8">JKM2019</strain>
    </source>
</reference>
<dbReference type="GO" id="GO:0005576">
    <property type="term" value="C:extracellular region"/>
    <property type="evidence" value="ECO:0007669"/>
    <property type="project" value="UniProtKB-SubCell"/>
</dbReference>
<protein>
    <recommendedName>
        <fullName evidence="7">MD-2-related lipid-recognition domain-containing protein</fullName>
    </recommendedName>
</protein>
<dbReference type="InterPro" id="IPR003172">
    <property type="entry name" value="ML_dom"/>
</dbReference>
<keyword evidence="3" id="KW-0964">Secreted</keyword>
<dbReference type="EMBL" id="SDOV01000001">
    <property type="protein sequence ID" value="KAH7645991.1"/>
    <property type="molecule type" value="Genomic_DNA"/>
</dbReference>
<feature type="signal peptide" evidence="6">
    <location>
        <begin position="1"/>
        <end position="16"/>
    </location>
</feature>
<dbReference type="InterPro" id="IPR014756">
    <property type="entry name" value="Ig_E-set"/>
</dbReference>
<keyword evidence="4 6" id="KW-0732">Signal</keyword>
<dbReference type="Pfam" id="PF02221">
    <property type="entry name" value="E1_DerP2_DerF2"/>
    <property type="match status" value="1"/>
</dbReference>
<comment type="similarity">
    <text evidence="2">Belongs to the NPC2 family.</text>
</comment>
<evidence type="ECO:0000313" key="8">
    <source>
        <dbReference type="EMBL" id="KAH7645991.1"/>
    </source>
</evidence>
<evidence type="ECO:0000256" key="3">
    <source>
        <dbReference type="ARBA" id="ARBA00022525"/>
    </source>
</evidence>
<evidence type="ECO:0000256" key="6">
    <source>
        <dbReference type="SAM" id="SignalP"/>
    </source>
</evidence>
<keyword evidence="5" id="KW-1015">Disulfide bond</keyword>
<dbReference type="FunFam" id="2.60.40.770:FF:000001">
    <property type="entry name" value="NPC intracellular cholesterol transporter 2"/>
    <property type="match status" value="1"/>
</dbReference>
<proteinExistence type="inferred from homology"/>
<sequence>MSSIYIFVIVIGLIMAENLVKSQSVNFIDCGEGNVKDVRIFPCMENINNNNSSHNNSLCVIELGTNVTVEADFVAPTNTDKLFEVIKGVIRGREMPFPQQQIDPCNSGNIIPSCPLKKNELYQFKAWFEVKPYYPPISLKVSYMLTDPTEQKIACVQVATKIVDPKKRNIKSNQANRSLRDAKNDDLFVIEKAGDDAFYQEKLDQVSRNREGKSSLSSSVNNSKLRKITSEHRLYQKLLPTSKVPAVVIQKRSSDKRHTVYNDDKKLIRYWNDRKDSIIRAQQEKRFKQKAMKDSKLLR</sequence>
<evidence type="ECO:0000259" key="7">
    <source>
        <dbReference type="SMART" id="SM00737"/>
    </source>
</evidence>
<dbReference type="Proteomes" id="UP000828236">
    <property type="component" value="Unassembled WGS sequence"/>
</dbReference>
<feature type="domain" description="MD-2-related lipid-recognition" evidence="7">
    <location>
        <begin position="27"/>
        <end position="160"/>
    </location>
</feature>
<dbReference type="Gene3D" id="2.60.40.770">
    <property type="match status" value="1"/>
</dbReference>
<evidence type="ECO:0000256" key="1">
    <source>
        <dbReference type="ARBA" id="ARBA00004613"/>
    </source>
</evidence>
<dbReference type="SMART" id="SM00737">
    <property type="entry name" value="ML"/>
    <property type="match status" value="1"/>
</dbReference>
<reference evidence="8" key="1">
    <citation type="submission" date="2020-06" db="EMBL/GenBank/DDBJ databases">
        <authorList>
            <person name="Ji K."/>
            <person name="Li J."/>
        </authorList>
    </citation>
    <scope>NUCLEOTIDE SEQUENCE</scope>
    <source>
        <strain evidence="8">JKM2019</strain>
        <tissue evidence="8">Whole body</tissue>
    </source>
</reference>
<comment type="caution">
    <text evidence="8">The sequence shown here is derived from an EMBL/GenBank/DDBJ whole genome shotgun (WGS) entry which is preliminary data.</text>
</comment>
<evidence type="ECO:0000256" key="2">
    <source>
        <dbReference type="ARBA" id="ARBA00006370"/>
    </source>
</evidence>
<name>A0A9D4P8S9_DERFA</name>
<dbReference type="AlphaFoldDB" id="A0A9D4P8S9"/>
<evidence type="ECO:0000256" key="4">
    <source>
        <dbReference type="ARBA" id="ARBA00022729"/>
    </source>
</evidence>
<organism evidence="8">
    <name type="scientific">Dermatophagoides farinae</name>
    <name type="common">American house dust mite</name>
    <dbReference type="NCBI Taxonomy" id="6954"/>
    <lineage>
        <taxon>Eukaryota</taxon>
        <taxon>Metazoa</taxon>
        <taxon>Ecdysozoa</taxon>
        <taxon>Arthropoda</taxon>
        <taxon>Chelicerata</taxon>
        <taxon>Arachnida</taxon>
        <taxon>Acari</taxon>
        <taxon>Acariformes</taxon>
        <taxon>Sarcoptiformes</taxon>
        <taxon>Astigmata</taxon>
        <taxon>Psoroptidia</taxon>
        <taxon>Analgoidea</taxon>
        <taxon>Pyroglyphidae</taxon>
        <taxon>Dermatophagoidinae</taxon>
        <taxon>Dermatophagoides</taxon>
    </lineage>
</organism>
<gene>
    <name evidence="8" type="ORF">HUG17_1529</name>
</gene>
<comment type="subcellular location">
    <subcellularLocation>
        <location evidence="1">Secreted</location>
    </subcellularLocation>
</comment>
<evidence type="ECO:0000256" key="5">
    <source>
        <dbReference type="ARBA" id="ARBA00023157"/>
    </source>
</evidence>
<accession>A0A9D4P8S9</accession>